<dbReference type="EMBL" id="BSDI01000036">
    <property type="protein sequence ID" value="GLI00775.1"/>
    <property type="molecule type" value="Genomic_DNA"/>
</dbReference>
<dbReference type="Proteomes" id="UP001144280">
    <property type="component" value="Unassembled WGS sequence"/>
</dbReference>
<keyword evidence="1" id="KW-1133">Transmembrane helix</keyword>
<name>A0ABQ5R2X3_9ACTN</name>
<keyword evidence="1" id="KW-0812">Transmembrane</keyword>
<keyword evidence="1" id="KW-0472">Membrane</keyword>
<feature type="transmembrane region" description="Helical" evidence="1">
    <location>
        <begin position="20"/>
        <end position="40"/>
    </location>
</feature>
<evidence type="ECO:0000256" key="1">
    <source>
        <dbReference type="SAM" id="Phobius"/>
    </source>
</evidence>
<feature type="transmembrane region" description="Helical" evidence="1">
    <location>
        <begin position="46"/>
        <end position="68"/>
    </location>
</feature>
<evidence type="ECO:0000313" key="2">
    <source>
        <dbReference type="EMBL" id="GLI00775.1"/>
    </source>
</evidence>
<proteinExistence type="predicted"/>
<keyword evidence="3" id="KW-1185">Reference proteome</keyword>
<accession>A0ABQ5R2X3</accession>
<reference evidence="2" key="1">
    <citation type="submission" date="2022-12" db="EMBL/GenBank/DDBJ databases">
        <title>New Phytohabitans aurantiacus sp. RD004123 nov., an actinomycete isolated from soil.</title>
        <authorList>
            <person name="Triningsih D.W."/>
            <person name="Harunari E."/>
            <person name="Igarashi Y."/>
        </authorList>
    </citation>
    <scope>NUCLEOTIDE SEQUENCE</scope>
    <source>
        <strain evidence="2">RD004123</strain>
    </source>
</reference>
<organism evidence="2 3">
    <name type="scientific">Phytohabitans aurantiacus</name>
    <dbReference type="NCBI Taxonomy" id="3016789"/>
    <lineage>
        <taxon>Bacteria</taxon>
        <taxon>Bacillati</taxon>
        <taxon>Actinomycetota</taxon>
        <taxon>Actinomycetes</taxon>
        <taxon>Micromonosporales</taxon>
        <taxon>Micromonosporaceae</taxon>
    </lineage>
</organism>
<protein>
    <submittedName>
        <fullName evidence="2">Uncharacterized protein</fullName>
    </submittedName>
</protein>
<gene>
    <name evidence="2" type="ORF">Pa4123_60510</name>
</gene>
<feature type="transmembrane region" description="Helical" evidence="1">
    <location>
        <begin position="95"/>
        <end position="117"/>
    </location>
</feature>
<sequence length="119" mass="11959">MDTGTYRGRMTALKGLLEALVLVVISFAVAAVIAGLWIAFGDGAFVTRFGICLVAVGALVAITGGASLSRMGSADAFAWLGQGPERASDDDGGRVLTGVGIFLFVSVPLVIAGGLLATA</sequence>
<comment type="caution">
    <text evidence="2">The sequence shown here is derived from an EMBL/GenBank/DDBJ whole genome shotgun (WGS) entry which is preliminary data.</text>
</comment>
<evidence type="ECO:0000313" key="3">
    <source>
        <dbReference type="Proteomes" id="UP001144280"/>
    </source>
</evidence>